<comment type="caution">
    <text evidence="2">The sequence shown here is derived from an EMBL/GenBank/DDBJ whole genome shotgun (WGS) entry which is preliminary data.</text>
</comment>
<dbReference type="SUPFAM" id="SSF54593">
    <property type="entry name" value="Glyoxalase/Bleomycin resistance protein/Dihydroxybiphenyl dioxygenase"/>
    <property type="match status" value="1"/>
</dbReference>
<reference evidence="2 3" key="1">
    <citation type="submission" date="2019-02" db="EMBL/GenBank/DDBJ databases">
        <title>Genomic Encyclopedia of Type Strains, Phase IV (KMG-IV): sequencing the most valuable type-strain genomes for metagenomic binning, comparative biology and taxonomic classification.</title>
        <authorList>
            <person name="Goeker M."/>
        </authorList>
    </citation>
    <scope>NUCLEOTIDE SEQUENCE [LARGE SCALE GENOMIC DNA]</scope>
    <source>
        <strain evidence="2 3">DSM 18116</strain>
    </source>
</reference>
<dbReference type="AlphaFoldDB" id="A0A4Q7N0A5"/>
<keyword evidence="3" id="KW-1185">Reference proteome</keyword>
<dbReference type="Proteomes" id="UP000293874">
    <property type="component" value="Unassembled WGS sequence"/>
</dbReference>
<organism evidence="2 3">
    <name type="scientific">Pseudobacter ginsenosidimutans</name>
    <dbReference type="NCBI Taxonomy" id="661488"/>
    <lineage>
        <taxon>Bacteria</taxon>
        <taxon>Pseudomonadati</taxon>
        <taxon>Bacteroidota</taxon>
        <taxon>Chitinophagia</taxon>
        <taxon>Chitinophagales</taxon>
        <taxon>Chitinophagaceae</taxon>
        <taxon>Pseudobacter</taxon>
    </lineage>
</organism>
<dbReference type="PROSITE" id="PS51819">
    <property type="entry name" value="VOC"/>
    <property type="match status" value="1"/>
</dbReference>
<sequence>MNSIMQTCRLSDQKNVKMKIEHLAIWVENLELMKSFYEQYFGARSNHKYHNPLTHFQSYFLSFESGSRLELMHRPDIAERQHDHLSQKEGIVHMAISTGSEAKVDQLVTALRSDGHKIVGHPRTTGDGYYEAVVLDPEGNLIELTA</sequence>
<evidence type="ECO:0000259" key="1">
    <source>
        <dbReference type="PROSITE" id="PS51819"/>
    </source>
</evidence>
<feature type="domain" description="VOC" evidence="1">
    <location>
        <begin position="19"/>
        <end position="146"/>
    </location>
</feature>
<dbReference type="InterPro" id="IPR037523">
    <property type="entry name" value="VOC_core"/>
</dbReference>
<dbReference type="PANTHER" id="PTHR36113">
    <property type="entry name" value="LYASE, PUTATIVE-RELATED-RELATED"/>
    <property type="match status" value="1"/>
</dbReference>
<dbReference type="PANTHER" id="PTHR36113:SF1">
    <property type="entry name" value="GLYOXALASE_BLEOMYCIN RESISTANCE PROTEIN_DIOXYGENASE"/>
    <property type="match status" value="1"/>
</dbReference>
<gene>
    <name evidence="2" type="ORF">EV199_0431</name>
</gene>
<name>A0A4Q7N0A5_9BACT</name>
<dbReference type="GO" id="GO:0016829">
    <property type="term" value="F:lyase activity"/>
    <property type="evidence" value="ECO:0007669"/>
    <property type="project" value="UniProtKB-KW"/>
</dbReference>
<dbReference type="InterPro" id="IPR004360">
    <property type="entry name" value="Glyas_Fos-R_dOase_dom"/>
</dbReference>
<proteinExistence type="predicted"/>
<protein>
    <submittedName>
        <fullName evidence="2">Lactoylglutathione lyase</fullName>
    </submittedName>
</protein>
<keyword evidence="2" id="KW-0456">Lyase</keyword>
<accession>A0A4Q7N0A5</accession>
<dbReference type="InterPro" id="IPR051332">
    <property type="entry name" value="Fosfomycin_Res_Enzymes"/>
</dbReference>
<dbReference type="EMBL" id="SGXA01000001">
    <property type="protein sequence ID" value="RZS74582.1"/>
    <property type="molecule type" value="Genomic_DNA"/>
</dbReference>
<dbReference type="Gene3D" id="3.10.180.10">
    <property type="entry name" value="2,3-Dihydroxybiphenyl 1,2-Dioxygenase, domain 1"/>
    <property type="match status" value="1"/>
</dbReference>
<evidence type="ECO:0000313" key="2">
    <source>
        <dbReference type="EMBL" id="RZS74582.1"/>
    </source>
</evidence>
<dbReference type="InterPro" id="IPR029068">
    <property type="entry name" value="Glyas_Bleomycin-R_OHBP_Dase"/>
</dbReference>
<dbReference type="Pfam" id="PF00903">
    <property type="entry name" value="Glyoxalase"/>
    <property type="match status" value="1"/>
</dbReference>
<evidence type="ECO:0000313" key="3">
    <source>
        <dbReference type="Proteomes" id="UP000293874"/>
    </source>
</evidence>